<evidence type="ECO:0000313" key="2">
    <source>
        <dbReference type="EMBL" id="OBZ71601.1"/>
    </source>
</evidence>
<reference evidence="2 3" key="1">
    <citation type="submission" date="2016-03" db="EMBL/GenBank/DDBJ databases">
        <title>Whole genome sequencing of Grifola frondosa 9006-11.</title>
        <authorList>
            <person name="Min B."/>
            <person name="Park H."/>
            <person name="Kim J.-G."/>
            <person name="Cho H."/>
            <person name="Oh Y.-L."/>
            <person name="Kong W.-S."/>
            <person name="Choi I.-G."/>
        </authorList>
    </citation>
    <scope>NUCLEOTIDE SEQUENCE [LARGE SCALE GENOMIC DNA]</scope>
    <source>
        <strain evidence="2 3">9006-11</strain>
    </source>
</reference>
<keyword evidence="3" id="KW-1185">Reference proteome</keyword>
<feature type="region of interest" description="Disordered" evidence="1">
    <location>
        <begin position="1"/>
        <end position="22"/>
    </location>
</feature>
<proteinExistence type="predicted"/>
<accession>A0A1C7M3W4</accession>
<name>A0A1C7M3W4_GRIFR</name>
<evidence type="ECO:0000256" key="1">
    <source>
        <dbReference type="SAM" id="MobiDB-lite"/>
    </source>
</evidence>
<protein>
    <submittedName>
        <fullName evidence="2">Uncharacterized protein</fullName>
    </submittedName>
</protein>
<comment type="caution">
    <text evidence="2">The sequence shown here is derived from an EMBL/GenBank/DDBJ whole genome shotgun (WGS) entry which is preliminary data.</text>
</comment>
<sequence>MSISIGYIQPNGPPSARRSSDRKNLLDCLAREHCRVPPSTLREALVRSRGGPWRTPCRFPRFTVRPSGRILPDRDLTLPCLISQHYDRNMLPLRTRAFRT</sequence>
<organism evidence="2 3">
    <name type="scientific">Grifola frondosa</name>
    <name type="common">Maitake</name>
    <name type="synonym">Polyporus frondosus</name>
    <dbReference type="NCBI Taxonomy" id="5627"/>
    <lineage>
        <taxon>Eukaryota</taxon>
        <taxon>Fungi</taxon>
        <taxon>Dikarya</taxon>
        <taxon>Basidiomycota</taxon>
        <taxon>Agaricomycotina</taxon>
        <taxon>Agaricomycetes</taxon>
        <taxon>Polyporales</taxon>
        <taxon>Grifolaceae</taxon>
        <taxon>Grifola</taxon>
    </lineage>
</organism>
<dbReference type="EMBL" id="LUGG01000011">
    <property type="protein sequence ID" value="OBZ71601.1"/>
    <property type="molecule type" value="Genomic_DNA"/>
</dbReference>
<evidence type="ECO:0000313" key="3">
    <source>
        <dbReference type="Proteomes" id="UP000092993"/>
    </source>
</evidence>
<dbReference type="Proteomes" id="UP000092993">
    <property type="component" value="Unassembled WGS sequence"/>
</dbReference>
<dbReference type="AlphaFoldDB" id="A0A1C7M3W4"/>
<gene>
    <name evidence="2" type="ORF">A0H81_08365</name>
</gene>